<evidence type="ECO:0008006" key="3">
    <source>
        <dbReference type="Google" id="ProtNLM"/>
    </source>
</evidence>
<dbReference type="STRING" id="1637975.AN957_20875"/>
<evidence type="ECO:0000313" key="2">
    <source>
        <dbReference type="Proteomes" id="UP000050996"/>
    </source>
</evidence>
<comment type="caution">
    <text evidence="1">The sequence shown here is derived from an EMBL/GenBank/DDBJ whole genome shotgun (WGS) entry which is preliminary data.</text>
</comment>
<protein>
    <recommendedName>
        <fullName evidence="3">Radical SAM protein</fullName>
    </recommendedName>
</protein>
<gene>
    <name evidence="1" type="ORF">AN957_20875</name>
</gene>
<name>A0A0Q3QVI2_9BACI</name>
<dbReference type="EMBL" id="LJIX01000006">
    <property type="protein sequence ID" value="KQL22009.1"/>
    <property type="molecule type" value="Genomic_DNA"/>
</dbReference>
<reference evidence="1 2" key="1">
    <citation type="submission" date="2015-09" db="EMBL/GenBank/DDBJ databases">
        <title>Genome sequencing project for genomic taxonomy and phylogenomics of Bacillus-like bacteria.</title>
        <authorList>
            <person name="Liu B."/>
            <person name="Wang J."/>
            <person name="Zhu Y."/>
            <person name="Liu G."/>
            <person name="Chen Q."/>
            <person name="Chen Z."/>
            <person name="Lan J."/>
            <person name="Che J."/>
            <person name="Ge C."/>
            <person name="Shi H."/>
            <person name="Pan Z."/>
            <person name="Liu X."/>
        </authorList>
    </citation>
    <scope>NUCLEOTIDE SEQUENCE [LARGE SCALE GENOMIC DNA]</scope>
    <source>
        <strain evidence="1 2">FJAT-18043</strain>
    </source>
</reference>
<dbReference type="RefSeq" id="WP_056687266.1">
    <property type="nucleotide sequence ID" value="NZ_CP041305.1"/>
</dbReference>
<dbReference type="PATRIC" id="fig|1637975.4.peg.4155"/>
<sequence>MVDYFLYNERLGIPIPYFHQDWDDYSKEIQQAVLFHWEKIRGRIPDRIAELEDHINSKQALLSNEENFNKSCELNSEIAELASIINDLWLWYRTHQDISEKIHM</sequence>
<organism evidence="1 2">
    <name type="scientific">Cytobacillus solani</name>
    <dbReference type="NCBI Taxonomy" id="1637975"/>
    <lineage>
        <taxon>Bacteria</taxon>
        <taxon>Bacillati</taxon>
        <taxon>Bacillota</taxon>
        <taxon>Bacilli</taxon>
        <taxon>Bacillales</taxon>
        <taxon>Bacillaceae</taxon>
        <taxon>Cytobacillus</taxon>
    </lineage>
</organism>
<proteinExistence type="predicted"/>
<keyword evidence="2" id="KW-1185">Reference proteome</keyword>
<accession>A0A0Q3QVI2</accession>
<dbReference type="AlphaFoldDB" id="A0A0Q3QVI2"/>
<dbReference type="Proteomes" id="UP000050996">
    <property type="component" value="Unassembled WGS sequence"/>
</dbReference>
<evidence type="ECO:0000313" key="1">
    <source>
        <dbReference type="EMBL" id="KQL22009.1"/>
    </source>
</evidence>